<proteinExistence type="predicted"/>
<evidence type="ECO:0000313" key="4">
    <source>
        <dbReference type="EMBL" id="CZR59798.1"/>
    </source>
</evidence>
<evidence type="ECO:0000256" key="2">
    <source>
        <dbReference type="SAM" id="MobiDB-lite"/>
    </source>
</evidence>
<feature type="compositionally biased region" description="Basic and acidic residues" evidence="2">
    <location>
        <begin position="406"/>
        <end position="436"/>
    </location>
</feature>
<feature type="transmembrane region" description="Helical" evidence="3">
    <location>
        <begin position="102"/>
        <end position="127"/>
    </location>
</feature>
<keyword evidence="3" id="KW-1133">Transmembrane helix</keyword>
<accession>A0A1L7X449</accession>
<reference evidence="4 5" key="1">
    <citation type="submission" date="2016-03" db="EMBL/GenBank/DDBJ databases">
        <authorList>
            <person name="Ploux O."/>
        </authorList>
    </citation>
    <scope>NUCLEOTIDE SEQUENCE [LARGE SCALE GENOMIC DNA]</scope>
    <source>
        <strain evidence="4 5">UAMH 11012</strain>
    </source>
</reference>
<keyword evidence="3" id="KW-0472">Membrane</keyword>
<feature type="region of interest" description="Disordered" evidence="2">
    <location>
        <begin position="406"/>
        <end position="497"/>
    </location>
</feature>
<name>A0A1L7X449_9HELO</name>
<keyword evidence="1" id="KW-0175">Coiled coil</keyword>
<sequence>MNVTTAGHVLRDWISGLVVKANSLRGIEVQPPEPQLPELQNQMEGRFPFAANLTSLNQFLMKHDINLDTYWKMVGELNDKTAILLKRIEATRKMQAENGVMWMSFAVLIGVIALIVMGRGLVLLFGGQASGKRQHRKKVEEIDVMSNGHENGIVANGNGHPKKTSDGMAEIEVFKLRGELKAAREEITRLMPFRDEAEGLTAKLGRMDKDVDSDERTLQSLTSLEKDLADAKSECRKLKEAIKTKDIEMGKLRSLGTEPVERERLASLEKDLASSRTECDELKSNIGTKYIEITKFQLFEIEAKELRSHMEAYREDATSKDEVIAQRDKDIETLKSEKEKIEKDLEEAYKEFEIVTQRAAESCEIEEKLRIENTELTKKLANLDEAHVQGLKAVQDMHEGDLAKQQLAHEQEKQQLRDEYEGKVKEAKDGTRRRSDSIASLTPSELDGTGSPTRRTPNRLLASIKRHSRSSLSGSSSDIPTKISRPGSSSKDLKTAK</sequence>
<gene>
    <name evidence="4" type="ORF">PAC_09692</name>
</gene>
<protein>
    <submittedName>
        <fullName evidence="4">Uncharacterized protein</fullName>
    </submittedName>
</protein>
<dbReference type="Proteomes" id="UP000184330">
    <property type="component" value="Unassembled WGS sequence"/>
</dbReference>
<dbReference type="AlphaFoldDB" id="A0A1L7X449"/>
<evidence type="ECO:0000256" key="1">
    <source>
        <dbReference type="SAM" id="Coils"/>
    </source>
</evidence>
<evidence type="ECO:0000256" key="3">
    <source>
        <dbReference type="SAM" id="Phobius"/>
    </source>
</evidence>
<keyword evidence="5" id="KW-1185">Reference proteome</keyword>
<dbReference type="OrthoDB" id="3560862at2759"/>
<dbReference type="EMBL" id="FJOG01000014">
    <property type="protein sequence ID" value="CZR59798.1"/>
    <property type="molecule type" value="Genomic_DNA"/>
</dbReference>
<evidence type="ECO:0000313" key="5">
    <source>
        <dbReference type="Proteomes" id="UP000184330"/>
    </source>
</evidence>
<feature type="coiled-coil region" evidence="1">
    <location>
        <begin position="221"/>
        <end position="386"/>
    </location>
</feature>
<keyword evidence="3" id="KW-0812">Transmembrane</keyword>
<organism evidence="4 5">
    <name type="scientific">Phialocephala subalpina</name>
    <dbReference type="NCBI Taxonomy" id="576137"/>
    <lineage>
        <taxon>Eukaryota</taxon>
        <taxon>Fungi</taxon>
        <taxon>Dikarya</taxon>
        <taxon>Ascomycota</taxon>
        <taxon>Pezizomycotina</taxon>
        <taxon>Leotiomycetes</taxon>
        <taxon>Helotiales</taxon>
        <taxon>Mollisiaceae</taxon>
        <taxon>Phialocephala</taxon>
        <taxon>Phialocephala fortinii species complex</taxon>
    </lineage>
</organism>